<dbReference type="Pfam" id="PF00196">
    <property type="entry name" value="GerE"/>
    <property type="match status" value="1"/>
</dbReference>
<reference evidence="5 6" key="1">
    <citation type="submission" date="2023-03" db="EMBL/GenBank/DDBJ databases">
        <title>Bacillus Genome Sequencing.</title>
        <authorList>
            <person name="Dunlap C."/>
        </authorList>
    </citation>
    <scope>NUCLEOTIDE SEQUENCE [LARGE SCALE GENOMIC DNA]</scope>
    <source>
        <strain evidence="5 6">BD-533</strain>
    </source>
</reference>
<dbReference type="InterPro" id="IPR036388">
    <property type="entry name" value="WH-like_DNA-bd_sf"/>
</dbReference>
<name>A0ABU6G8T2_9BACL</name>
<keyword evidence="3" id="KW-0804">Transcription</keyword>
<proteinExistence type="predicted"/>
<feature type="domain" description="HTH luxR-type" evidence="4">
    <location>
        <begin position="3"/>
        <end position="69"/>
    </location>
</feature>
<dbReference type="PANTHER" id="PTHR44688">
    <property type="entry name" value="DNA-BINDING TRANSCRIPTIONAL ACTIVATOR DEVR_DOSR"/>
    <property type="match status" value="1"/>
</dbReference>
<dbReference type="Gene3D" id="1.10.10.10">
    <property type="entry name" value="Winged helix-like DNA-binding domain superfamily/Winged helix DNA-binding domain"/>
    <property type="match status" value="1"/>
</dbReference>
<gene>
    <name evidence="5" type="ORF">P4I72_26055</name>
</gene>
<evidence type="ECO:0000256" key="1">
    <source>
        <dbReference type="ARBA" id="ARBA00023015"/>
    </source>
</evidence>
<dbReference type="RefSeq" id="WP_326074617.1">
    <property type="nucleotide sequence ID" value="NZ_JARLKY010000074.1"/>
</dbReference>
<comment type="caution">
    <text evidence="5">The sequence shown here is derived from an EMBL/GenBank/DDBJ whole genome shotgun (WGS) entry which is preliminary data.</text>
</comment>
<accession>A0ABU6G8T2</accession>
<evidence type="ECO:0000313" key="6">
    <source>
        <dbReference type="Proteomes" id="UP001338137"/>
    </source>
</evidence>
<dbReference type="SMART" id="SM00421">
    <property type="entry name" value="HTH_LUXR"/>
    <property type="match status" value="1"/>
</dbReference>
<keyword evidence="6" id="KW-1185">Reference proteome</keyword>
<evidence type="ECO:0000256" key="3">
    <source>
        <dbReference type="ARBA" id="ARBA00023163"/>
    </source>
</evidence>
<dbReference type="PROSITE" id="PS50043">
    <property type="entry name" value="HTH_LUXR_2"/>
    <property type="match status" value="1"/>
</dbReference>
<evidence type="ECO:0000313" key="5">
    <source>
        <dbReference type="EMBL" id="MEC0230602.1"/>
    </source>
</evidence>
<keyword evidence="2" id="KW-0238">DNA-binding</keyword>
<dbReference type="InterPro" id="IPR000792">
    <property type="entry name" value="Tscrpt_reg_LuxR_C"/>
</dbReference>
<keyword evidence="1" id="KW-0805">Transcription regulation</keyword>
<dbReference type="Proteomes" id="UP001338137">
    <property type="component" value="Unassembled WGS sequence"/>
</dbReference>
<dbReference type="PANTHER" id="PTHR44688:SF16">
    <property type="entry name" value="DNA-BINDING TRANSCRIPTIONAL ACTIVATOR DEVR_DOSR"/>
    <property type="match status" value="1"/>
</dbReference>
<evidence type="ECO:0000259" key="4">
    <source>
        <dbReference type="PROSITE" id="PS50043"/>
    </source>
</evidence>
<evidence type="ECO:0000256" key="2">
    <source>
        <dbReference type="ARBA" id="ARBA00023125"/>
    </source>
</evidence>
<protein>
    <submittedName>
        <fullName evidence="5">Helix-turn-helix transcriptional regulator</fullName>
    </submittedName>
</protein>
<dbReference type="EMBL" id="JARLKY010000074">
    <property type="protein sequence ID" value="MEC0230602.1"/>
    <property type="molecule type" value="Genomic_DNA"/>
</dbReference>
<organism evidence="5 6">
    <name type="scientific">Paenibacillus alba</name>
    <dbReference type="NCBI Taxonomy" id="1197127"/>
    <lineage>
        <taxon>Bacteria</taxon>
        <taxon>Bacillati</taxon>
        <taxon>Bacillota</taxon>
        <taxon>Bacilli</taxon>
        <taxon>Bacillales</taxon>
        <taxon>Paenibacillaceae</taxon>
        <taxon>Paenibacillus</taxon>
    </lineage>
</organism>
<sequence length="79" mass="9211">MQLFSDAYHFTQRESEILILIAAYGYSNREVAEQCLISEKTVKNHLANMMKKIDTRSIRKLLSLFINHVIAHTKENRST</sequence>
<dbReference type="SUPFAM" id="SSF46894">
    <property type="entry name" value="C-terminal effector domain of the bipartite response regulators"/>
    <property type="match status" value="1"/>
</dbReference>
<dbReference type="PROSITE" id="PS00622">
    <property type="entry name" value="HTH_LUXR_1"/>
    <property type="match status" value="1"/>
</dbReference>
<dbReference type="CDD" id="cd06170">
    <property type="entry name" value="LuxR_C_like"/>
    <property type="match status" value="1"/>
</dbReference>
<dbReference type="InterPro" id="IPR016032">
    <property type="entry name" value="Sig_transdc_resp-reg_C-effctor"/>
</dbReference>